<evidence type="ECO:0000313" key="1">
    <source>
        <dbReference type="EMBL" id="KAI3794235.1"/>
    </source>
</evidence>
<organism evidence="1 2">
    <name type="scientific">Smallanthus sonchifolius</name>
    <dbReference type="NCBI Taxonomy" id="185202"/>
    <lineage>
        <taxon>Eukaryota</taxon>
        <taxon>Viridiplantae</taxon>
        <taxon>Streptophyta</taxon>
        <taxon>Embryophyta</taxon>
        <taxon>Tracheophyta</taxon>
        <taxon>Spermatophyta</taxon>
        <taxon>Magnoliopsida</taxon>
        <taxon>eudicotyledons</taxon>
        <taxon>Gunneridae</taxon>
        <taxon>Pentapetalae</taxon>
        <taxon>asterids</taxon>
        <taxon>campanulids</taxon>
        <taxon>Asterales</taxon>
        <taxon>Asteraceae</taxon>
        <taxon>Asteroideae</taxon>
        <taxon>Heliantheae alliance</taxon>
        <taxon>Millerieae</taxon>
        <taxon>Smallanthus</taxon>
    </lineage>
</organism>
<protein>
    <submittedName>
        <fullName evidence="1">Uncharacterized protein</fullName>
    </submittedName>
</protein>
<keyword evidence="2" id="KW-1185">Reference proteome</keyword>
<dbReference type="EMBL" id="CM042029">
    <property type="protein sequence ID" value="KAI3794235.1"/>
    <property type="molecule type" value="Genomic_DNA"/>
</dbReference>
<name>A0ACB9HER8_9ASTR</name>
<comment type="caution">
    <text evidence="1">The sequence shown here is derived from an EMBL/GenBank/DDBJ whole genome shotgun (WGS) entry which is preliminary data.</text>
</comment>
<sequence length="114" mass="12708">MMHNTVRMSSEIFSGLLAATIFSNGWTTIQGNDQEVSRSKWRSTPAKKRSKKQRTPIMEEMFGGGGFTYQEEGVYYGSPTSMRSSSPSDEPPLLAHSPHRQAATVLWLWDGPPS</sequence>
<gene>
    <name evidence="1" type="ORF">L1987_36864</name>
</gene>
<dbReference type="Proteomes" id="UP001056120">
    <property type="component" value="Linkage Group LG12"/>
</dbReference>
<accession>A0ACB9HER8</accession>
<evidence type="ECO:0000313" key="2">
    <source>
        <dbReference type="Proteomes" id="UP001056120"/>
    </source>
</evidence>
<reference evidence="1 2" key="2">
    <citation type="journal article" date="2022" name="Mol. Ecol. Resour.">
        <title>The genomes of chicory, endive, great burdock and yacon provide insights into Asteraceae paleo-polyploidization history and plant inulin production.</title>
        <authorList>
            <person name="Fan W."/>
            <person name="Wang S."/>
            <person name="Wang H."/>
            <person name="Wang A."/>
            <person name="Jiang F."/>
            <person name="Liu H."/>
            <person name="Zhao H."/>
            <person name="Xu D."/>
            <person name="Zhang Y."/>
        </authorList>
    </citation>
    <scope>NUCLEOTIDE SEQUENCE [LARGE SCALE GENOMIC DNA]</scope>
    <source>
        <strain evidence="2">cv. Yunnan</strain>
        <tissue evidence="1">Leaves</tissue>
    </source>
</reference>
<reference evidence="2" key="1">
    <citation type="journal article" date="2022" name="Mol. Ecol. Resour.">
        <title>The genomes of chicory, endive, great burdock and yacon provide insights into Asteraceae palaeo-polyploidization history and plant inulin production.</title>
        <authorList>
            <person name="Fan W."/>
            <person name="Wang S."/>
            <person name="Wang H."/>
            <person name="Wang A."/>
            <person name="Jiang F."/>
            <person name="Liu H."/>
            <person name="Zhao H."/>
            <person name="Xu D."/>
            <person name="Zhang Y."/>
        </authorList>
    </citation>
    <scope>NUCLEOTIDE SEQUENCE [LARGE SCALE GENOMIC DNA]</scope>
    <source>
        <strain evidence="2">cv. Yunnan</strain>
    </source>
</reference>
<proteinExistence type="predicted"/>